<feature type="domain" description="Aspartate/ornithine carbamoyltransferase Asp/Orn-binding" evidence="10">
    <location>
        <begin position="272"/>
        <end position="420"/>
    </location>
</feature>
<dbReference type="PRINTS" id="PR00101">
    <property type="entry name" value="ATCASE"/>
</dbReference>
<name>A0A2J7PPL1_9NEOP</name>
<dbReference type="HAMAP" id="MF_00001">
    <property type="entry name" value="Asp_carb_tr"/>
    <property type="match status" value="1"/>
</dbReference>
<proteinExistence type="inferred from homology"/>
<evidence type="ECO:0000256" key="5">
    <source>
        <dbReference type="ARBA" id="ARBA00022975"/>
    </source>
</evidence>
<sequence length="425" mass="47009">MRKQLFPGHQAPSGLDTSRPPSSLDYPVSPGDIAPKLTIKEVDRHRTDDMWDGDNDLYSKLLSDTNTRTGGHLAPPELDLKLQAGARCLSPNPFCSTARHKSDSNPNLYGSPMTVGSHGLTGQHILTVDMFSKDQLNDIFNLAQTLRISVQKERPLDHILKGKVMASVFYEVSTRTSCSFSAAMQRLGGRVIIMDEASSSVKKGETLEDSIAVMAGYADVVVLRHPEPGAVSRAANYCRKPLINAGDGIGEHPTQALLDVFTIREEIGTVNGLTITMVGDLKHGRTVHSLARLLTLYNVQIRYVSPQGLSMPSHIVQFVGSKGISQEKFDSLEEALPETDVLYMTRIQRERFSSQEEYESVCGLFVMTPQLMTWAKRRMVVMHPLPRVSEISPELDSDPRAAYFRQAECGMYVRMALLAMVLGKC</sequence>
<accession>A0A2J7PPL1</accession>
<comment type="similarity">
    <text evidence="2">Belongs to the aspartate/ornithine carbamoyltransferase superfamily. ATCase family.</text>
</comment>
<evidence type="ECO:0000256" key="6">
    <source>
        <dbReference type="ARBA" id="ARBA00043884"/>
    </source>
</evidence>
<evidence type="ECO:0000313" key="13">
    <source>
        <dbReference type="Proteomes" id="UP000235965"/>
    </source>
</evidence>
<comment type="function">
    <text evidence="6">Catalyzes the condensation of carbamoyl phosphate and aspartate to form carbamoyl aspartate and inorganic phosphate, the committed step in the de novo pyrimidine nucleotide biosynthesis pathway.</text>
</comment>
<dbReference type="AlphaFoldDB" id="A0A2J7PPL1"/>
<evidence type="ECO:0000256" key="4">
    <source>
        <dbReference type="ARBA" id="ARBA00022679"/>
    </source>
</evidence>
<comment type="caution">
    <text evidence="12">The sequence shown here is derived from an EMBL/GenBank/DDBJ whole genome shotgun (WGS) entry which is preliminary data.</text>
</comment>
<evidence type="ECO:0000256" key="2">
    <source>
        <dbReference type="ARBA" id="ARBA00008896"/>
    </source>
</evidence>
<gene>
    <name evidence="12" type="ORF">B7P43_G16319</name>
</gene>
<dbReference type="InterPro" id="IPR002082">
    <property type="entry name" value="Asp_carbamoyltransf"/>
</dbReference>
<dbReference type="Proteomes" id="UP000235965">
    <property type="component" value="Unassembled WGS sequence"/>
</dbReference>
<dbReference type="Pfam" id="PF02729">
    <property type="entry name" value="OTCace_N"/>
    <property type="match status" value="1"/>
</dbReference>
<dbReference type="InterPro" id="IPR036901">
    <property type="entry name" value="Asp/Orn_carbamoylTrfase_sf"/>
</dbReference>
<dbReference type="PANTHER" id="PTHR45753:SF6">
    <property type="entry name" value="ASPARTATE CARBAMOYLTRANSFERASE"/>
    <property type="match status" value="1"/>
</dbReference>
<keyword evidence="13" id="KW-1185">Reference proteome</keyword>
<dbReference type="GO" id="GO:0004070">
    <property type="term" value="F:aspartate carbamoyltransferase activity"/>
    <property type="evidence" value="ECO:0007669"/>
    <property type="project" value="UniProtKB-EC"/>
</dbReference>
<dbReference type="FunFam" id="3.40.50.1370:FF:000005">
    <property type="entry name" value="CAD protein-like isoform X1"/>
    <property type="match status" value="1"/>
</dbReference>
<evidence type="ECO:0000259" key="11">
    <source>
        <dbReference type="Pfam" id="PF02729"/>
    </source>
</evidence>
<evidence type="ECO:0000259" key="10">
    <source>
        <dbReference type="Pfam" id="PF00185"/>
    </source>
</evidence>
<dbReference type="Gene3D" id="3.40.50.1370">
    <property type="entry name" value="Aspartate/ornithine carbamoyltransferase"/>
    <property type="match status" value="2"/>
</dbReference>
<protein>
    <recommendedName>
        <fullName evidence="3">aspartate carbamoyltransferase</fullName>
        <ecNumber evidence="3">2.1.3.2</ecNumber>
    </recommendedName>
</protein>
<keyword evidence="4 8" id="KW-0808">Transferase</keyword>
<dbReference type="EMBL" id="NEVH01022660">
    <property type="protein sequence ID" value="PNF18283.1"/>
    <property type="molecule type" value="Genomic_DNA"/>
</dbReference>
<dbReference type="UniPathway" id="UPA00070">
    <property type="reaction ID" value="UER00116"/>
</dbReference>
<dbReference type="InterPro" id="IPR006131">
    <property type="entry name" value="Asp_carbamoyltransf_Asp/Orn-bd"/>
</dbReference>
<evidence type="ECO:0000313" key="12">
    <source>
        <dbReference type="EMBL" id="PNF18283.1"/>
    </source>
</evidence>
<dbReference type="FunFam" id="3.40.50.1370:FF:000002">
    <property type="entry name" value="Aspartate carbamoyltransferase 2"/>
    <property type="match status" value="1"/>
</dbReference>
<dbReference type="NCBIfam" id="TIGR00670">
    <property type="entry name" value="asp_carb_tr"/>
    <property type="match status" value="1"/>
</dbReference>
<evidence type="ECO:0000256" key="7">
    <source>
        <dbReference type="ARBA" id="ARBA00048859"/>
    </source>
</evidence>
<dbReference type="InterPro" id="IPR006130">
    <property type="entry name" value="Asp/Orn_carbamoylTrfase"/>
</dbReference>
<dbReference type="EC" id="2.1.3.2" evidence="3"/>
<evidence type="ECO:0000256" key="9">
    <source>
        <dbReference type="SAM" id="MobiDB-lite"/>
    </source>
</evidence>
<evidence type="ECO:0000256" key="8">
    <source>
        <dbReference type="RuleBase" id="RU003634"/>
    </source>
</evidence>
<keyword evidence="5" id="KW-0665">Pyrimidine biosynthesis</keyword>
<dbReference type="PRINTS" id="PR00100">
    <property type="entry name" value="AOTCASE"/>
</dbReference>
<dbReference type="OrthoDB" id="434at2759"/>
<dbReference type="InterPro" id="IPR006132">
    <property type="entry name" value="Asp/Orn_carbamoyltranf_P-bd"/>
</dbReference>
<dbReference type="Pfam" id="PF00185">
    <property type="entry name" value="OTCace"/>
    <property type="match status" value="1"/>
</dbReference>
<evidence type="ECO:0000256" key="1">
    <source>
        <dbReference type="ARBA" id="ARBA00004852"/>
    </source>
</evidence>
<dbReference type="GO" id="GO:0006520">
    <property type="term" value="P:amino acid metabolic process"/>
    <property type="evidence" value="ECO:0007669"/>
    <property type="project" value="InterPro"/>
</dbReference>
<reference evidence="12 13" key="1">
    <citation type="submission" date="2017-12" db="EMBL/GenBank/DDBJ databases">
        <title>Hemimetabolous genomes reveal molecular basis of termite eusociality.</title>
        <authorList>
            <person name="Harrison M.C."/>
            <person name="Jongepier E."/>
            <person name="Robertson H.M."/>
            <person name="Arning N."/>
            <person name="Bitard-Feildel T."/>
            <person name="Chao H."/>
            <person name="Childers C.P."/>
            <person name="Dinh H."/>
            <person name="Doddapaneni H."/>
            <person name="Dugan S."/>
            <person name="Gowin J."/>
            <person name="Greiner C."/>
            <person name="Han Y."/>
            <person name="Hu H."/>
            <person name="Hughes D.S.T."/>
            <person name="Huylmans A.-K."/>
            <person name="Kemena C."/>
            <person name="Kremer L.P.M."/>
            <person name="Lee S.L."/>
            <person name="Lopez-Ezquerra A."/>
            <person name="Mallet L."/>
            <person name="Monroy-Kuhn J.M."/>
            <person name="Moser A."/>
            <person name="Murali S.C."/>
            <person name="Muzny D.M."/>
            <person name="Otani S."/>
            <person name="Piulachs M.-D."/>
            <person name="Poelchau M."/>
            <person name="Qu J."/>
            <person name="Schaub F."/>
            <person name="Wada-Katsumata A."/>
            <person name="Worley K.C."/>
            <person name="Xie Q."/>
            <person name="Ylla G."/>
            <person name="Poulsen M."/>
            <person name="Gibbs R.A."/>
            <person name="Schal C."/>
            <person name="Richards S."/>
            <person name="Belles X."/>
            <person name="Korb J."/>
            <person name="Bornberg-Bauer E."/>
        </authorList>
    </citation>
    <scope>NUCLEOTIDE SEQUENCE [LARGE SCALE GENOMIC DNA]</scope>
    <source>
        <tissue evidence="12">Whole body</tissue>
    </source>
</reference>
<dbReference type="PROSITE" id="PS00097">
    <property type="entry name" value="CARBAMOYLTRANSFERASE"/>
    <property type="match status" value="1"/>
</dbReference>
<comment type="pathway">
    <text evidence="1">Pyrimidine metabolism; UMP biosynthesis via de novo pathway; (S)-dihydroorotate from bicarbonate: step 2/3.</text>
</comment>
<dbReference type="SUPFAM" id="SSF53671">
    <property type="entry name" value="Aspartate/ornithine carbamoyltransferase"/>
    <property type="match status" value="1"/>
</dbReference>
<dbReference type="NCBIfam" id="NF002032">
    <property type="entry name" value="PRK00856.1"/>
    <property type="match status" value="1"/>
</dbReference>
<dbReference type="GO" id="GO:0044205">
    <property type="term" value="P:'de novo' UMP biosynthetic process"/>
    <property type="evidence" value="ECO:0007669"/>
    <property type="project" value="UniProtKB-UniPathway"/>
</dbReference>
<evidence type="ECO:0000256" key="3">
    <source>
        <dbReference type="ARBA" id="ARBA00013008"/>
    </source>
</evidence>
<dbReference type="GO" id="GO:0016597">
    <property type="term" value="F:amino acid binding"/>
    <property type="evidence" value="ECO:0007669"/>
    <property type="project" value="InterPro"/>
</dbReference>
<organism evidence="12 13">
    <name type="scientific">Cryptotermes secundus</name>
    <dbReference type="NCBI Taxonomy" id="105785"/>
    <lineage>
        <taxon>Eukaryota</taxon>
        <taxon>Metazoa</taxon>
        <taxon>Ecdysozoa</taxon>
        <taxon>Arthropoda</taxon>
        <taxon>Hexapoda</taxon>
        <taxon>Insecta</taxon>
        <taxon>Pterygota</taxon>
        <taxon>Neoptera</taxon>
        <taxon>Polyneoptera</taxon>
        <taxon>Dictyoptera</taxon>
        <taxon>Blattodea</taxon>
        <taxon>Blattoidea</taxon>
        <taxon>Termitoidae</taxon>
        <taxon>Kalotermitidae</taxon>
        <taxon>Cryptotermitinae</taxon>
        <taxon>Cryptotermes</taxon>
    </lineage>
</organism>
<comment type="catalytic activity">
    <reaction evidence="7">
        <text>carbamoyl phosphate + L-aspartate = N-carbamoyl-L-aspartate + phosphate + H(+)</text>
        <dbReference type="Rhea" id="RHEA:20013"/>
        <dbReference type="ChEBI" id="CHEBI:15378"/>
        <dbReference type="ChEBI" id="CHEBI:29991"/>
        <dbReference type="ChEBI" id="CHEBI:32814"/>
        <dbReference type="ChEBI" id="CHEBI:43474"/>
        <dbReference type="ChEBI" id="CHEBI:58228"/>
        <dbReference type="EC" id="2.1.3.2"/>
    </reaction>
</comment>
<dbReference type="PANTHER" id="PTHR45753">
    <property type="entry name" value="ORNITHINE CARBAMOYLTRANSFERASE, MITOCHONDRIAL"/>
    <property type="match status" value="1"/>
</dbReference>
<feature type="region of interest" description="Disordered" evidence="9">
    <location>
        <begin position="1"/>
        <end position="35"/>
    </location>
</feature>
<feature type="domain" description="Aspartate/ornithine carbamoyltransferase carbamoyl-P binding" evidence="11">
    <location>
        <begin position="123"/>
        <end position="265"/>
    </location>
</feature>
<dbReference type="GO" id="GO:0006207">
    <property type="term" value="P:'de novo' pyrimidine nucleobase biosynthetic process"/>
    <property type="evidence" value="ECO:0007669"/>
    <property type="project" value="InterPro"/>
</dbReference>